<dbReference type="PROSITE" id="PS51257">
    <property type="entry name" value="PROKAR_LIPOPROTEIN"/>
    <property type="match status" value="1"/>
</dbReference>
<accession>A0A1R4EUK9</accession>
<evidence type="ECO:0000256" key="1">
    <source>
        <dbReference type="SAM" id="SignalP"/>
    </source>
</evidence>
<name>A0A1R4EUK9_9MICO</name>
<proteinExistence type="predicted"/>
<keyword evidence="3" id="KW-1185">Reference proteome</keyword>
<reference evidence="2 3" key="1">
    <citation type="submission" date="2017-02" db="EMBL/GenBank/DDBJ databases">
        <authorList>
            <person name="Peterson S.W."/>
        </authorList>
    </citation>
    <scope>NUCLEOTIDE SEQUENCE [LARGE SCALE GENOMIC DNA]</scope>
    <source>
        <strain evidence="2 3">LMG 22410</strain>
    </source>
</reference>
<feature type="signal peptide" evidence="1">
    <location>
        <begin position="1"/>
        <end position="24"/>
    </location>
</feature>
<feature type="chain" id="PRO_5038916214" description="Lipoprotein" evidence="1">
    <location>
        <begin position="25"/>
        <end position="169"/>
    </location>
</feature>
<dbReference type="Proteomes" id="UP000195787">
    <property type="component" value="Unassembled WGS sequence"/>
</dbReference>
<protein>
    <recommendedName>
        <fullName evidence="4">Lipoprotein</fullName>
    </recommendedName>
</protein>
<keyword evidence="1" id="KW-0732">Signal</keyword>
<gene>
    <name evidence="2" type="ORF">CZ674_00995</name>
</gene>
<organism evidence="2 3">
    <name type="scientific">Agrococcus casei LMG 22410</name>
    <dbReference type="NCBI Taxonomy" id="1255656"/>
    <lineage>
        <taxon>Bacteria</taxon>
        <taxon>Bacillati</taxon>
        <taxon>Actinomycetota</taxon>
        <taxon>Actinomycetes</taxon>
        <taxon>Micrococcales</taxon>
        <taxon>Microbacteriaceae</taxon>
        <taxon>Agrococcus</taxon>
    </lineage>
</organism>
<evidence type="ECO:0008006" key="4">
    <source>
        <dbReference type="Google" id="ProtNLM"/>
    </source>
</evidence>
<evidence type="ECO:0000313" key="3">
    <source>
        <dbReference type="Proteomes" id="UP000195787"/>
    </source>
</evidence>
<dbReference type="AlphaFoldDB" id="A0A1R4EUK9"/>
<dbReference type="EMBL" id="FUHU01000004">
    <property type="protein sequence ID" value="SJM47367.1"/>
    <property type="molecule type" value="Genomic_DNA"/>
</dbReference>
<sequence length="169" mass="17489">MKGMPTVKLRLTLAALAATGLALGMTGCNMLTPQATTEEYNPSDGRNGDTGEVAVRNVLLVVDPSDTSRASLSGTFVNNADSAQSIDITVDGTQLQLQLEPGMSIFGSADNQLIVQLADAVAGQTINSTFTAGEGEALSLPLQVISTDVVGYEDLGPTPEPTTDDTETE</sequence>
<evidence type="ECO:0000313" key="2">
    <source>
        <dbReference type="EMBL" id="SJM47367.1"/>
    </source>
</evidence>